<keyword evidence="1" id="KW-0812">Transmembrane</keyword>
<feature type="transmembrane region" description="Helical" evidence="1">
    <location>
        <begin position="37"/>
        <end position="58"/>
    </location>
</feature>
<dbReference type="EMBL" id="WTUX01000010">
    <property type="protein sequence ID" value="MZR12240.1"/>
    <property type="molecule type" value="Genomic_DNA"/>
</dbReference>
<dbReference type="InterPro" id="IPR007492">
    <property type="entry name" value="LytTR_DNA-bd_dom"/>
</dbReference>
<evidence type="ECO:0000259" key="2">
    <source>
        <dbReference type="PROSITE" id="PS50930"/>
    </source>
</evidence>
<dbReference type="AlphaFoldDB" id="A0A845LWC2"/>
<dbReference type="PROSITE" id="PS50930">
    <property type="entry name" value="HTH_LYTTR"/>
    <property type="match status" value="1"/>
</dbReference>
<evidence type="ECO:0000256" key="1">
    <source>
        <dbReference type="SAM" id="Phobius"/>
    </source>
</evidence>
<feature type="transmembrane region" description="Helical" evidence="1">
    <location>
        <begin position="70"/>
        <end position="95"/>
    </location>
</feature>
<feature type="transmembrane region" description="Helical" evidence="1">
    <location>
        <begin position="107"/>
        <end position="126"/>
    </location>
</feature>
<dbReference type="Pfam" id="PF04397">
    <property type="entry name" value="LytTR"/>
    <property type="match status" value="1"/>
</dbReference>
<comment type="caution">
    <text evidence="3">The sequence shown here is derived from an EMBL/GenBank/DDBJ whole genome shotgun (WGS) entry which is preliminary data.</text>
</comment>
<name>A0A845LWC2_9RHOB</name>
<dbReference type="RefSeq" id="WP_161350362.1">
    <property type="nucleotide sequence ID" value="NZ_WTUX01000010.1"/>
</dbReference>
<gene>
    <name evidence="3" type="ORF">GQE99_04345</name>
</gene>
<accession>A0A845LWC2</accession>
<keyword evidence="4" id="KW-1185">Reference proteome</keyword>
<keyword evidence="1" id="KW-1133">Transmembrane helix</keyword>
<dbReference type="SMART" id="SM00850">
    <property type="entry name" value="LytTR"/>
    <property type="match status" value="1"/>
</dbReference>
<dbReference type="Proteomes" id="UP000467322">
    <property type="component" value="Unassembled WGS sequence"/>
</dbReference>
<dbReference type="Gene3D" id="2.40.50.1020">
    <property type="entry name" value="LytTr DNA-binding domain"/>
    <property type="match status" value="1"/>
</dbReference>
<reference evidence="3 4" key="1">
    <citation type="submission" date="2019-12" db="EMBL/GenBank/DDBJ databases">
        <title>Maritimibacter sp. nov. sp. isolated from sea sand.</title>
        <authorList>
            <person name="Kim J."/>
            <person name="Jeong S.E."/>
            <person name="Jung H.S."/>
            <person name="Jeon C.O."/>
        </authorList>
    </citation>
    <scope>NUCLEOTIDE SEQUENCE [LARGE SCALE GENOMIC DNA]</scope>
    <source>
        <strain evidence="3 4">DP07</strain>
    </source>
</reference>
<keyword evidence="1" id="KW-0472">Membrane</keyword>
<proteinExistence type="predicted"/>
<protein>
    <recommendedName>
        <fullName evidence="2">HTH LytTR-type domain-containing protein</fullName>
    </recommendedName>
</protein>
<organism evidence="3 4">
    <name type="scientific">Maritimibacter harenae</name>
    <dbReference type="NCBI Taxonomy" id="2606218"/>
    <lineage>
        <taxon>Bacteria</taxon>
        <taxon>Pseudomonadati</taxon>
        <taxon>Pseudomonadota</taxon>
        <taxon>Alphaproteobacteria</taxon>
        <taxon>Rhodobacterales</taxon>
        <taxon>Roseobacteraceae</taxon>
        <taxon>Maritimibacter</taxon>
    </lineage>
</organism>
<feature type="domain" description="HTH LytTR-type" evidence="2">
    <location>
        <begin position="167"/>
        <end position="256"/>
    </location>
</feature>
<sequence length="257" mass="28493">MRVEIGRKVAVVLVLLVVATVNGPVGTFDSMTLLERFIYWGLLLPVVSTLMIVGIHYANDGPHLRRLHPLLRITIGAVVAGLPSALWVMTLGATLRGFEFTAYGVGFRWVIATIMGMGIGVIEAYVRPRDIERHMRERLADATPEPAPEPVREDPLFIRNLSPDLGREIISISTRDHYLDVVTAEGKDRILKRMSDAVAELNGLPGLQIHRSHWVALDAVERLEREGRKARVVLKNGATLPVSRPNIPALAEALEKR</sequence>
<dbReference type="GO" id="GO:0003677">
    <property type="term" value="F:DNA binding"/>
    <property type="evidence" value="ECO:0007669"/>
    <property type="project" value="InterPro"/>
</dbReference>
<evidence type="ECO:0000313" key="4">
    <source>
        <dbReference type="Proteomes" id="UP000467322"/>
    </source>
</evidence>
<evidence type="ECO:0000313" key="3">
    <source>
        <dbReference type="EMBL" id="MZR12240.1"/>
    </source>
</evidence>